<dbReference type="Proteomes" id="UP000092498">
    <property type="component" value="Chromosome"/>
</dbReference>
<dbReference type="InterPro" id="IPR019198">
    <property type="entry name" value="Beta_propeller_containing"/>
</dbReference>
<evidence type="ECO:0000256" key="1">
    <source>
        <dbReference type="SAM" id="MobiDB-lite"/>
    </source>
</evidence>
<dbReference type="KEGG" id="cbot:ATE48_06130"/>
<feature type="signal peptide" evidence="2">
    <location>
        <begin position="1"/>
        <end position="18"/>
    </location>
</feature>
<proteinExistence type="predicted"/>
<name>A0A1B1AG59_9PROT</name>
<organism evidence="3 4">
    <name type="scientific">Candidatus Viadribacter manganicus</name>
    <dbReference type="NCBI Taxonomy" id="1759059"/>
    <lineage>
        <taxon>Bacteria</taxon>
        <taxon>Pseudomonadati</taxon>
        <taxon>Pseudomonadota</taxon>
        <taxon>Alphaproteobacteria</taxon>
        <taxon>Hyphomonadales</taxon>
        <taxon>Hyphomonadaceae</taxon>
        <taxon>Candidatus Viadribacter</taxon>
    </lineage>
</organism>
<accession>A0A1B1AG59</accession>
<keyword evidence="2" id="KW-0732">Signal</keyword>
<reference evidence="3 4" key="1">
    <citation type="submission" date="2015-11" db="EMBL/GenBank/DDBJ databases">
        <title>Whole-Genome Sequence of Candidatus Oderbacter manganicum from the National Park Lower Oder Valley, Germany.</title>
        <authorList>
            <person name="Braun B."/>
            <person name="Liere K."/>
            <person name="Szewzyk U."/>
        </authorList>
    </citation>
    <scope>NUCLEOTIDE SEQUENCE [LARGE SCALE GENOMIC DNA]</scope>
    <source>
        <strain evidence="3 4">OTSz_A_272</strain>
    </source>
</reference>
<dbReference type="AlphaFoldDB" id="A0A1B1AG59"/>
<sequence>MKWRLLAAAAAVVFIGAAGEPATTARSTKTENPQPPLWHQLERFNNDADFMGYVRAVQRANGVLGRWDYEGAALTDGASAAIPAPPPPPPPSPPPPPPPPSFAPGSPANEIVVTAQERASDGASGEPSSITNVQTQGVDEGGIVKQIGRFLVVLQDGRLFVVNTRPEDAAGLTLASRTNVYRSPGQDTWYDELLTSGNRILVAGYSYAEQASEITVLTINDAGQLQREATYYISSNDYYDIENYATRLVNGNLVIYTPLDISNVNPRRAMRWPVVRRWLRDGDRRAVTSEGRSLFDGHDIYRPVQRTLNPMVHSVSVCPLGDLSAGDELECRTTAFVGGAEREFFVSPNDIFLWVTPSEYDGVVARDCAVPGASSASLDAMVYQVPLNGETPRALRARGRPENQLALDATRDEFRALLTWNVGPCAGGQVAQVRYFHAPLSTFGTTPMSAAPNRYIEAPSPGTTNYEIRYTSTHVVYGGRTGWNSSPPEPNNTLPASPVIALPLANPSAATIVQAPHNIIRLERAGNNAILSGYRTDRGLSISVLDLEGTPRIVNTTILDGRYESEGRSHAFNALVGADDAGVMGLATVTRTWEGGRWWFRSQASDISYLTLAANGRLGWAGQLMARQNAQDPSYRCEVSCVDWYGNTRALFIGSRVFGLSGAELIEGALTNGRIRETRRLNLSAPPPS</sequence>
<evidence type="ECO:0000313" key="3">
    <source>
        <dbReference type="EMBL" id="ANP45525.1"/>
    </source>
</evidence>
<evidence type="ECO:0008006" key="5">
    <source>
        <dbReference type="Google" id="ProtNLM"/>
    </source>
</evidence>
<dbReference type="InParanoid" id="A0A1B1AG59"/>
<protein>
    <recommendedName>
        <fullName evidence="5">Beta propeller domain-containing protein</fullName>
    </recommendedName>
</protein>
<feature type="region of interest" description="Disordered" evidence="1">
    <location>
        <begin position="78"/>
        <end position="107"/>
    </location>
</feature>
<feature type="compositionally biased region" description="Pro residues" evidence="1">
    <location>
        <begin position="83"/>
        <end position="102"/>
    </location>
</feature>
<feature type="chain" id="PRO_5008518753" description="Beta propeller domain-containing protein" evidence="2">
    <location>
        <begin position="19"/>
        <end position="689"/>
    </location>
</feature>
<evidence type="ECO:0000256" key="2">
    <source>
        <dbReference type="SAM" id="SignalP"/>
    </source>
</evidence>
<keyword evidence="4" id="KW-1185">Reference proteome</keyword>
<dbReference type="Pfam" id="PF09826">
    <property type="entry name" value="Beta_propel"/>
    <property type="match status" value="1"/>
</dbReference>
<gene>
    <name evidence="3" type="ORF">ATE48_06130</name>
</gene>
<evidence type="ECO:0000313" key="4">
    <source>
        <dbReference type="Proteomes" id="UP000092498"/>
    </source>
</evidence>
<dbReference type="RefSeq" id="WP_066768971.1">
    <property type="nucleotide sequence ID" value="NZ_CP013244.1"/>
</dbReference>
<dbReference type="EMBL" id="CP013244">
    <property type="protein sequence ID" value="ANP45525.1"/>
    <property type="molecule type" value="Genomic_DNA"/>
</dbReference>